<evidence type="ECO:0000313" key="3">
    <source>
        <dbReference type="Proteomes" id="UP000682111"/>
    </source>
</evidence>
<protein>
    <submittedName>
        <fullName evidence="2">Esterase YitV</fullName>
    </submittedName>
</protein>
<dbReference type="GO" id="GO:0008236">
    <property type="term" value="F:serine-type peptidase activity"/>
    <property type="evidence" value="ECO:0007669"/>
    <property type="project" value="InterPro"/>
</dbReference>
<dbReference type="Proteomes" id="UP000682111">
    <property type="component" value="Unassembled WGS sequence"/>
</dbReference>
<dbReference type="InterPro" id="IPR001375">
    <property type="entry name" value="Peptidase_S9_cat"/>
</dbReference>
<keyword evidence="3" id="KW-1185">Reference proteome</keyword>
<feature type="domain" description="Peptidase S9 prolyl oligopeptidase catalytic" evidence="1">
    <location>
        <begin position="46"/>
        <end position="256"/>
    </location>
</feature>
<reference evidence="2" key="1">
    <citation type="submission" date="2021-03" db="EMBL/GenBank/DDBJ databases">
        <title>Antimicrobial resistance genes in bacteria isolated from Japanese honey, and their potential for conferring macrolide and lincosamide resistance in the American foulbrood pathogen Paenibacillus larvae.</title>
        <authorList>
            <person name="Okamoto M."/>
            <person name="Kumagai M."/>
            <person name="Kanamori H."/>
            <person name="Takamatsu D."/>
        </authorList>
    </citation>
    <scope>NUCLEOTIDE SEQUENCE</scope>
    <source>
        <strain evidence="2">J27TS8</strain>
    </source>
</reference>
<dbReference type="PANTHER" id="PTHR47381:SF3">
    <property type="entry name" value="ALPHA_BETA-HYDROLASES SUPERFAMILY PROTEIN"/>
    <property type="match status" value="1"/>
</dbReference>
<dbReference type="GO" id="GO:0006508">
    <property type="term" value="P:proteolysis"/>
    <property type="evidence" value="ECO:0007669"/>
    <property type="project" value="InterPro"/>
</dbReference>
<dbReference type="PANTHER" id="PTHR47381">
    <property type="entry name" value="ALPHA/BETA-HYDROLASES SUPERFAMILY PROTEIN"/>
    <property type="match status" value="1"/>
</dbReference>
<dbReference type="Pfam" id="PF00326">
    <property type="entry name" value="Peptidase_S9"/>
    <property type="match status" value="1"/>
</dbReference>
<proteinExistence type="predicted"/>
<name>A0A920BU73_9BACI</name>
<dbReference type="EMBL" id="BORC01000004">
    <property type="protein sequence ID" value="GIN62930.1"/>
    <property type="molecule type" value="Genomic_DNA"/>
</dbReference>
<comment type="caution">
    <text evidence="2">The sequence shown here is derived from an EMBL/GenBank/DDBJ whole genome shotgun (WGS) entry which is preliminary data.</text>
</comment>
<organism evidence="2 3">
    <name type="scientific">Robertmurraya siralis</name>
    <dbReference type="NCBI Taxonomy" id="77777"/>
    <lineage>
        <taxon>Bacteria</taxon>
        <taxon>Bacillati</taxon>
        <taxon>Bacillota</taxon>
        <taxon>Bacilli</taxon>
        <taxon>Bacillales</taxon>
        <taxon>Bacillaceae</taxon>
        <taxon>Robertmurraya</taxon>
    </lineage>
</organism>
<dbReference type="RefSeq" id="WP_212933977.1">
    <property type="nucleotide sequence ID" value="NZ_BORC01000004.1"/>
</dbReference>
<dbReference type="Gene3D" id="3.40.50.1820">
    <property type="entry name" value="alpha/beta hydrolase"/>
    <property type="match status" value="1"/>
</dbReference>
<dbReference type="AlphaFoldDB" id="A0A920BU73"/>
<evidence type="ECO:0000313" key="2">
    <source>
        <dbReference type="EMBL" id="GIN62930.1"/>
    </source>
</evidence>
<evidence type="ECO:0000259" key="1">
    <source>
        <dbReference type="Pfam" id="PF00326"/>
    </source>
</evidence>
<sequence>MIIIENKSIADIPLLHVVEQKNNDKSLPFILFIHGFESVKENNLHYAYLLANKGFRVVMPEAIYHGERQTGLNSLEMNIKFWEIVTKTIDELQLIKDYYESENKIIPNQIGLAGTSMGGIITLGALTQYSWIKAAVSLMGMPYYEQFSQYQIEQFAAKGVKLPFTEQEKEAILEHLRTYDLSMQTEKLNERPLLFWHGMKDPIVPYKYTYQFYESIKPLYQHSPENLQFITDEKADHKVSRVGVLKLVEWFEKHVKEAEILEITK</sequence>
<gene>
    <name evidence="2" type="primary">yitV</name>
    <name evidence="2" type="ORF">J27TS8_29230</name>
</gene>
<accession>A0A920BU73</accession>
<dbReference type="SUPFAM" id="SSF53474">
    <property type="entry name" value="alpha/beta-Hydrolases"/>
    <property type="match status" value="1"/>
</dbReference>
<dbReference type="InterPro" id="IPR029058">
    <property type="entry name" value="AB_hydrolase_fold"/>
</dbReference>